<evidence type="ECO:0000313" key="2">
    <source>
        <dbReference type="Proteomes" id="UP000560081"/>
    </source>
</evidence>
<protein>
    <submittedName>
        <fullName evidence="1">Para-aminobenzoate synthetase</fullName>
        <ecNumber evidence="1">2.6.1.85</ecNumber>
    </submittedName>
</protein>
<gene>
    <name evidence="1" type="ORF">BJ976_000332</name>
</gene>
<dbReference type="Gene3D" id="3.40.50.300">
    <property type="entry name" value="P-loop containing nucleotide triphosphate hydrolases"/>
    <property type="match status" value="1"/>
</dbReference>
<dbReference type="GO" id="GO:0046820">
    <property type="term" value="F:4-amino-4-deoxychorismate synthase activity"/>
    <property type="evidence" value="ECO:0007669"/>
    <property type="project" value="UniProtKB-EC"/>
</dbReference>
<accession>A0A4Y8X296</accession>
<keyword evidence="1" id="KW-0808">Transferase</keyword>
<keyword evidence="2" id="KW-1185">Reference proteome</keyword>
<dbReference type="AlphaFoldDB" id="A0A4Y8X296"/>
<comment type="caution">
    <text evidence="1">The sequence shown here is derived from an EMBL/GenBank/DDBJ whole genome shotgun (WGS) entry which is preliminary data.</text>
</comment>
<dbReference type="EC" id="2.6.1.85" evidence="1"/>
<organism evidence="1 2">
    <name type="scientific">Micrococcus flavus</name>
    <dbReference type="NCBI Taxonomy" id="384602"/>
    <lineage>
        <taxon>Bacteria</taxon>
        <taxon>Bacillati</taxon>
        <taxon>Actinomycetota</taxon>
        <taxon>Actinomycetes</taxon>
        <taxon>Micrococcales</taxon>
        <taxon>Micrococcaceae</taxon>
        <taxon>Micrococcus</taxon>
    </lineage>
</organism>
<dbReference type="RefSeq" id="WP_135029870.1">
    <property type="nucleotide sequence ID" value="NZ_BMLA01000003.1"/>
</dbReference>
<keyword evidence="1" id="KW-0032">Aminotransferase</keyword>
<name>A0A4Y8X296_9MICC</name>
<dbReference type="OrthoDB" id="3518032at2"/>
<reference evidence="1 2" key="1">
    <citation type="submission" date="2020-08" db="EMBL/GenBank/DDBJ databases">
        <title>Sequencing the genomes of 1000 actinobacteria strains.</title>
        <authorList>
            <person name="Klenk H.-P."/>
        </authorList>
    </citation>
    <scope>NUCLEOTIDE SEQUENCE [LARGE SCALE GENOMIC DNA]</scope>
    <source>
        <strain evidence="1 2">DSM 19079</strain>
    </source>
</reference>
<dbReference type="Proteomes" id="UP000560081">
    <property type="component" value="Unassembled WGS sequence"/>
</dbReference>
<dbReference type="EMBL" id="JACHMC010000001">
    <property type="protein sequence ID" value="MBB4881981.1"/>
    <property type="molecule type" value="Genomic_DNA"/>
</dbReference>
<evidence type="ECO:0000313" key="1">
    <source>
        <dbReference type="EMBL" id="MBB4881981.1"/>
    </source>
</evidence>
<sequence>MNGAPHPVLVGIDGRSGAGKSTLASALAARLAPAARVAILPLEDLYPGWDGLAAALAPEGPYPRAVAALAAGRAARWRSWDWYRSGPGPERVLDPTGVDLVVCEGVGALCGAARHRLDLRVWADLDPATRRARALARDGEAYRPHWERWAGQEARYLAAEDPERAADVHVRG</sequence>
<dbReference type="SUPFAM" id="SSF52540">
    <property type="entry name" value="P-loop containing nucleoside triphosphate hydrolases"/>
    <property type="match status" value="1"/>
</dbReference>
<dbReference type="InterPro" id="IPR027417">
    <property type="entry name" value="P-loop_NTPase"/>
</dbReference>
<proteinExistence type="predicted"/>